<keyword evidence="3" id="KW-1185">Reference proteome</keyword>
<dbReference type="AlphaFoldDB" id="A0A2I0UBR6"/>
<proteinExistence type="predicted"/>
<keyword evidence="2" id="KW-0695">RNA-directed DNA polymerase</keyword>
<organism evidence="2 3">
    <name type="scientific">Limosa lapponica baueri</name>
    <dbReference type="NCBI Taxonomy" id="1758121"/>
    <lineage>
        <taxon>Eukaryota</taxon>
        <taxon>Metazoa</taxon>
        <taxon>Chordata</taxon>
        <taxon>Craniata</taxon>
        <taxon>Vertebrata</taxon>
        <taxon>Euteleostomi</taxon>
        <taxon>Archelosauria</taxon>
        <taxon>Archosauria</taxon>
        <taxon>Dinosauria</taxon>
        <taxon>Saurischia</taxon>
        <taxon>Theropoda</taxon>
        <taxon>Coelurosauria</taxon>
        <taxon>Aves</taxon>
        <taxon>Neognathae</taxon>
        <taxon>Neoaves</taxon>
        <taxon>Charadriiformes</taxon>
        <taxon>Scolopacidae</taxon>
        <taxon>Limosa</taxon>
    </lineage>
</organism>
<name>A0A2I0UBR6_LIMLA</name>
<reference evidence="3" key="1">
    <citation type="submission" date="2017-11" db="EMBL/GenBank/DDBJ databases">
        <authorList>
            <person name="Lima N.C."/>
            <person name="Parody-Merino A.M."/>
            <person name="Battley P.F."/>
            <person name="Fidler A.E."/>
            <person name="Prosdocimi F."/>
        </authorList>
    </citation>
    <scope>NUCLEOTIDE SEQUENCE [LARGE SCALE GENOMIC DNA]</scope>
</reference>
<evidence type="ECO:0000313" key="3">
    <source>
        <dbReference type="Proteomes" id="UP000233556"/>
    </source>
</evidence>
<accession>A0A2I0UBR6</accession>
<reference evidence="3" key="2">
    <citation type="submission" date="2017-12" db="EMBL/GenBank/DDBJ databases">
        <title>Genome sequence of the Bar-tailed Godwit (Limosa lapponica baueri).</title>
        <authorList>
            <person name="Lima N.C.B."/>
            <person name="Parody-Merino A.M."/>
            <person name="Battley P.F."/>
            <person name="Fidler A.E."/>
            <person name="Prosdocimi F."/>
        </authorList>
    </citation>
    <scope>NUCLEOTIDE SEQUENCE [LARGE SCALE GENOMIC DNA]</scope>
</reference>
<evidence type="ECO:0000259" key="1">
    <source>
        <dbReference type="PROSITE" id="PS50878"/>
    </source>
</evidence>
<dbReference type="PROSITE" id="PS50878">
    <property type="entry name" value="RT_POL"/>
    <property type="match status" value="1"/>
</dbReference>
<dbReference type="EMBL" id="KZ505905">
    <property type="protein sequence ID" value="PKU43423.1"/>
    <property type="molecule type" value="Genomic_DNA"/>
</dbReference>
<keyword evidence="2" id="KW-0808">Transferase</keyword>
<dbReference type="OrthoDB" id="416454at2759"/>
<dbReference type="GO" id="GO:0003964">
    <property type="term" value="F:RNA-directed DNA polymerase activity"/>
    <property type="evidence" value="ECO:0007669"/>
    <property type="project" value="UniProtKB-KW"/>
</dbReference>
<sequence length="154" mass="17755">MLDTVLRDILVSELERHEFDGWITRWIRNWLDGYTQRVVVNDSVSKWKPVMSGVPQGSGLGPLLFNIFIKDMDSGIECTLSKFDNDAKLCGTVETLEGRGAIQRELDRLKRWACANLMKFSQAKCKVLYLDQGNARHKYKLGREWIESSPEEMD</sequence>
<evidence type="ECO:0000313" key="2">
    <source>
        <dbReference type="EMBL" id="PKU43423.1"/>
    </source>
</evidence>
<dbReference type="InterPro" id="IPR000477">
    <property type="entry name" value="RT_dom"/>
</dbReference>
<dbReference type="Proteomes" id="UP000233556">
    <property type="component" value="Unassembled WGS sequence"/>
</dbReference>
<dbReference type="Pfam" id="PF00078">
    <property type="entry name" value="RVT_1"/>
    <property type="match status" value="1"/>
</dbReference>
<keyword evidence="2" id="KW-0548">Nucleotidyltransferase</keyword>
<gene>
    <name evidence="2" type="ORF">llap_6281</name>
</gene>
<protein>
    <submittedName>
        <fullName evidence="2">Rna-directed dna polymerase from mobile element jockey-like</fullName>
    </submittedName>
</protein>
<dbReference type="PANTHER" id="PTHR33332">
    <property type="entry name" value="REVERSE TRANSCRIPTASE DOMAIN-CONTAINING PROTEIN"/>
    <property type="match status" value="1"/>
</dbReference>
<feature type="domain" description="Reverse transcriptase" evidence="1">
    <location>
        <begin position="1"/>
        <end position="150"/>
    </location>
</feature>